<reference evidence="1 2" key="1">
    <citation type="submission" date="2019-08" db="EMBL/GenBank/DDBJ databases">
        <title>100 year-old enigma solved: identification of Planctomyces bekefii, the type genus and species of the phylum Planctomycetes.</title>
        <authorList>
            <person name="Svetlana D.N."/>
            <person name="Overmann J."/>
        </authorList>
    </citation>
    <scope>NUCLEOTIDE SEQUENCE [LARGE SCALE GENOMIC DNA]</scope>
    <source>
        <strain evidence="1">Phe10_nw2017</strain>
    </source>
</reference>
<protein>
    <submittedName>
        <fullName evidence="1">Uncharacterized protein</fullName>
    </submittedName>
</protein>
<name>A0A5C6M280_9PLAN</name>
<evidence type="ECO:0000313" key="1">
    <source>
        <dbReference type="EMBL" id="TWW08299.1"/>
    </source>
</evidence>
<keyword evidence="2" id="KW-1185">Reference proteome</keyword>
<dbReference type="Gene3D" id="3.40.718.10">
    <property type="entry name" value="Isopropylmalate Dehydrogenase"/>
    <property type="match status" value="1"/>
</dbReference>
<evidence type="ECO:0000313" key="2">
    <source>
        <dbReference type="Proteomes" id="UP000321083"/>
    </source>
</evidence>
<dbReference type="Proteomes" id="UP000321083">
    <property type="component" value="Unassembled WGS sequence"/>
</dbReference>
<comment type="caution">
    <text evidence="1">The sequence shown here is derived from an EMBL/GenBank/DDBJ whole genome shotgun (WGS) entry which is preliminary data.</text>
</comment>
<sequence>MVHLRVFGASRETMNCSIARCWQLMAQGLADAVVSAGHTGAVVAAGLRTRL</sequence>
<dbReference type="SUPFAM" id="SSF53659">
    <property type="entry name" value="Isocitrate/Isopropylmalate dehydrogenase-like"/>
    <property type="match status" value="1"/>
</dbReference>
<organism evidence="1 2">
    <name type="scientific">Planctomyces bekefii</name>
    <dbReference type="NCBI Taxonomy" id="1653850"/>
    <lineage>
        <taxon>Bacteria</taxon>
        <taxon>Pseudomonadati</taxon>
        <taxon>Planctomycetota</taxon>
        <taxon>Planctomycetia</taxon>
        <taxon>Planctomycetales</taxon>
        <taxon>Planctomycetaceae</taxon>
        <taxon>Planctomyces</taxon>
    </lineage>
</organism>
<dbReference type="EMBL" id="SRHE01000738">
    <property type="protein sequence ID" value="TWW08299.1"/>
    <property type="molecule type" value="Genomic_DNA"/>
</dbReference>
<dbReference type="AlphaFoldDB" id="A0A5C6M280"/>
<gene>
    <name evidence="1" type="ORF">E3A20_25730</name>
</gene>
<feature type="non-terminal residue" evidence="1">
    <location>
        <position position="51"/>
    </location>
</feature>
<reference evidence="1 2" key="2">
    <citation type="submission" date="2019-08" db="EMBL/GenBank/DDBJ databases">
        <authorList>
            <person name="Henke P."/>
        </authorList>
    </citation>
    <scope>NUCLEOTIDE SEQUENCE [LARGE SCALE GENOMIC DNA]</scope>
    <source>
        <strain evidence="1">Phe10_nw2017</strain>
    </source>
</reference>
<proteinExistence type="predicted"/>
<accession>A0A5C6M280</accession>